<name>A0A8X6WAL7_TRICX</name>
<dbReference type="EMBL" id="BMAU01021394">
    <property type="protein sequence ID" value="GFY30641.1"/>
    <property type="molecule type" value="Genomic_DNA"/>
</dbReference>
<sequence length="81" mass="9485">MNSCLPGFIFVTFDFERSNCFTFVAAESGRFCMQSESARFKIRIPYFPKRGFRRSLNSESGNTKIKAESWSLKTLYLFLKF</sequence>
<keyword evidence="2" id="KW-1185">Reference proteome</keyword>
<accession>A0A8X6WAL7</accession>
<organism evidence="1 2">
    <name type="scientific">Trichonephila clavipes</name>
    <name type="common">Golden silk orbweaver</name>
    <name type="synonym">Nephila clavipes</name>
    <dbReference type="NCBI Taxonomy" id="2585209"/>
    <lineage>
        <taxon>Eukaryota</taxon>
        <taxon>Metazoa</taxon>
        <taxon>Ecdysozoa</taxon>
        <taxon>Arthropoda</taxon>
        <taxon>Chelicerata</taxon>
        <taxon>Arachnida</taxon>
        <taxon>Araneae</taxon>
        <taxon>Araneomorphae</taxon>
        <taxon>Entelegynae</taxon>
        <taxon>Araneoidea</taxon>
        <taxon>Nephilidae</taxon>
        <taxon>Trichonephila</taxon>
    </lineage>
</organism>
<reference evidence="1" key="1">
    <citation type="submission" date="2020-08" db="EMBL/GenBank/DDBJ databases">
        <title>Multicomponent nature underlies the extraordinary mechanical properties of spider dragline silk.</title>
        <authorList>
            <person name="Kono N."/>
            <person name="Nakamura H."/>
            <person name="Mori M."/>
            <person name="Yoshida Y."/>
            <person name="Ohtoshi R."/>
            <person name="Malay A.D."/>
            <person name="Moran D.A.P."/>
            <person name="Tomita M."/>
            <person name="Numata K."/>
            <person name="Arakawa K."/>
        </authorList>
    </citation>
    <scope>NUCLEOTIDE SEQUENCE</scope>
</reference>
<gene>
    <name evidence="1" type="ORF">TNCV_3118031</name>
</gene>
<comment type="caution">
    <text evidence="1">The sequence shown here is derived from an EMBL/GenBank/DDBJ whole genome shotgun (WGS) entry which is preliminary data.</text>
</comment>
<evidence type="ECO:0000313" key="1">
    <source>
        <dbReference type="EMBL" id="GFY30641.1"/>
    </source>
</evidence>
<protein>
    <submittedName>
        <fullName evidence="1">Uncharacterized protein</fullName>
    </submittedName>
</protein>
<dbReference type="Proteomes" id="UP000887159">
    <property type="component" value="Unassembled WGS sequence"/>
</dbReference>
<proteinExistence type="predicted"/>
<evidence type="ECO:0000313" key="2">
    <source>
        <dbReference type="Proteomes" id="UP000887159"/>
    </source>
</evidence>
<dbReference type="AlphaFoldDB" id="A0A8X6WAL7"/>